<sequence>MVINMMLSLRSNISEFRLIKVFKINMHTGSSSRLKMVDHNETYGRHILDSFSKFRGFKNVLDIGCGAGSDLLVVKKCNNKANLTGIDFGNWNQEKLSKNNINLINLDIEKDKLPFESNHFDLIIANQVLEHTKELFWINHEVFRCLKIGGYFYVGVPNILSLHNRILMLFGYHPTCSKSISAHVRGFSPKDIKQFYRNIAGSFCTIESIKGSQFYPFPKKIARFLSTIFPSFAVSNFFIIKRASIHHSL</sequence>
<dbReference type="PANTHER" id="PTHR43861">
    <property type="entry name" value="TRANS-ACONITATE 2-METHYLTRANSFERASE-RELATED"/>
    <property type="match status" value="1"/>
</dbReference>
<reference evidence="2 3" key="1">
    <citation type="submission" date="2014-03" db="EMBL/GenBank/DDBJ databases">
        <title>The Genome Sequence of Francisella tularensis subsp. tularensis str. SCHU S4 substr. FSC043.</title>
        <authorList>
            <consortium name="The Broad Institute Genomics Platform"/>
            <consortium name="The Broad Institute Genome Sequencing Center for Infectious Disease"/>
            <person name="Chapman S.B."/>
            <person name="Guina T."/>
            <person name="Gelhaus C."/>
            <person name="Comer J."/>
            <person name="Sellati T."/>
            <person name="Sjostedt A."/>
            <person name="Young S.K."/>
            <person name="Zeng Q."/>
            <person name="Gargeya S."/>
            <person name="Abouelleil A."/>
            <person name="Alvarado L."/>
            <person name="Chapman S.B."/>
            <person name="Gainer-Dewar J."/>
            <person name="Goldberg J."/>
            <person name="Griggs A."/>
            <person name="Gujja S."/>
            <person name="Hansen M."/>
            <person name="Howarth C."/>
            <person name="Imamovic A."/>
            <person name="Larimer J."/>
            <person name="Murphy C."/>
            <person name="Naylor J."/>
            <person name="Pearson M."/>
            <person name="Poon T.W."/>
            <person name="Priest M."/>
            <person name="Roberts A."/>
            <person name="Saif S."/>
            <person name="Shea T."/>
            <person name="Sykes S."/>
            <person name="Wortman J."/>
            <person name="Nusbaum C."/>
            <person name="Birren B."/>
        </authorList>
    </citation>
    <scope>NUCLEOTIDE SEQUENCE [LARGE SCALE GENOMIC DNA]</scope>
    <source>
        <strain evidence="2 3">Schu S4</strain>
    </source>
</reference>
<dbReference type="CDD" id="cd02440">
    <property type="entry name" value="AdoMet_MTases"/>
    <property type="match status" value="1"/>
</dbReference>
<dbReference type="Gene3D" id="3.40.50.150">
    <property type="entry name" value="Vaccinia Virus protein VP39"/>
    <property type="match status" value="1"/>
</dbReference>
<feature type="domain" description="Methyltransferase type 11" evidence="1">
    <location>
        <begin position="61"/>
        <end position="154"/>
    </location>
</feature>
<dbReference type="AlphaFoldDB" id="A0AAD3AUV5"/>
<evidence type="ECO:0000259" key="1">
    <source>
        <dbReference type="Pfam" id="PF08241"/>
    </source>
</evidence>
<dbReference type="InterPro" id="IPR029063">
    <property type="entry name" value="SAM-dependent_MTases_sf"/>
</dbReference>
<dbReference type="SUPFAM" id="SSF53335">
    <property type="entry name" value="S-adenosyl-L-methionine-dependent methyltransferases"/>
    <property type="match status" value="1"/>
</dbReference>
<comment type="caution">
    <text evidence="2">The sequence shown here is derived from an EMBL/GenBank/DDBJ whole genome shotgun (WGS) entry which is preliminary data.</text>
</comment>
<protein>
    <recommendedName>
        <fullName evidence="1">Methyltransferase type 11 domain-containing protein</fullName>
    </recommendedName>
</protein>
<evidence type="ECO:0000313" key="2">
    <source>
        <dbReference type="EMBL" id="EZK39309.1"/>
    </source>
</evidence>
<dbReference type="Proteomes" id="UP000023806">
    <property type="component" value="Unassembled WGS sequence"/>
</dbReference>
<evidence type="ECO:0000313" key="3">
    <source>
        <dbReference type="Proteomes" id="UP000023806"/>
    </source>
</evidence>
<dbReference type="EMBL" id="JIDS01000002">
    <property type="protein sequence ID" value="EZK39309.1"/>
    <property type="molecule type" value="Genomic_DNA"/>
</dbReference>
<gene>
    <name evidence="2" type="ORF">P250_04104</name>
</gene>
<organism evidence="2 3">
    <name type="scientific">Francisella tularensis subsp. tularensis str. SCHU S4 substr. FSC237</name>
    <dbReference type="NCBI Taxonomy" id="1341660"/>
    <lineage>
        <taxon>Bacteria</taxon>
        <taxon>Pseudomonadati</taxon>
        <taxon>Pseudomonadota</taxon>
        <taxon>Gammaproteobacteria</taxon>
        <taxon>Thiotrichales</taxon>
        <taxon>Francisellaceae</taxon>
        <taxon>Francisella</taxon>
    </lineage>
</organism>
<dbReference type="InterPro" id="IPR013216">
    <property type="entry name" value="Methyltransf_11"/>
</dbReference>
<proteinExistence type="predicted"/>
<dbReference type="GO" id="GO:0008757">
    <property type="term" value="F:S-adenosylmethionine-dependent methyltransferase activity"/>
    <property type="evidence" value="ECO:0007669"/>
    <property type="project" value="InterPro"/>
</dbReference>
<name>A0AAD3AUV5_FRATT</name>
<dbReference type="Pfam" id="PF08241">
    <property type="entry name" value="Methyltransf_11"/>
    <property type="match status" value="1"/>
</dbReference>
<accession>A0AAD3AUV5</accession>